<feature type="region of interest" description="Disordered" evidence="1">
    <location>
        <begin position="1"/>
        <end position="21"/>
    </location>
</feature>
<evidence type="ECO:0000313" key="3">
    <source>
        <dbReference type="Proteomes" id="UP000019484"/>
    </source>
</evidence>
<keyword evidence="3" id="KW-1185">Reference proteome</keyword>
<accession>W9YWP4</accession>
<feature type="region of interest" description="Disordered" evidence="1">
    <location>
        <begin position="118"/>
        <end position="181"/>
    </location>
</feature>
<evidence type="ECO:0000313" key="2">
    <source>
        <dbReference type="EMBL" id="EXJ93701.1"/>
    </source>
</evidence>
<dbReference type="AlphaFoldDB" id="W9YWP4"/>
<dbReference type="Proteomes" id="UP000019484">
    <property type="component" value="Unassembled WGS sequence"/>
</dbReference>
<dbReference type="RefSeq" id="XP_007721195.1">
    <property type="nucleotide sequence ID" value="XM_007723005.1"/>
</dbReference>
<feature type="compositionally biased region" description="Polar residues" evidence="1">
    <location>
        <begin position="1"/>
        <end position="13"/>
    </location>
</feature>
<protein>
    <submittedName>
        <fullName evidence="2">Uncharacterized protein</fullName>
    </submittedName>
</protein>
<name>W9YWP4_9EURO</name>
<proteinExistence type="predicted"/>
<dbReference type="EMBL" id="AMWN01000002">
    <property type="protein sequence ID" value="EXJ93701.1"/>
    <property type="molecule type" value="Genomic_DNA"/>
</dbReference>
<gene>
    <name evidence="2" type="ORF">A1O1_02093</name>
</gene>
<dbReference type="OrthoDB" id="10579105at2759"/>
<evidence type="ECO:0000256" key="1">
    <source>
        <dbReference type="SAM" id="MobiDB-lite"/>
    </source>
</evidence>
<reference evidence="2 3" key="1">
    <citation type="submission" date="2013-03" db="EMBL/GenBank/DDBJ databases">
        <title>The Genome Sequence of Capronia coronata CBS 617.96.</title>
        <authorList>
            <consortium name="The Broad Institute Genomics Platform"/>
            <person name="Cuomo C."/>
            <person name="de Hoog S."/>
            <person name="Gorbushina A."/>
            <person name="Walker B."/>
            <person name="Young S.K."/>
            <person name="Zeng Q."/>
            <person name="Gargeya S."/>
            <person name="Fitzgerald M."/>
            <person name="Haas B."/>
            <person name="Abouelleil A."/>
            <person name="Allen A.W."/>
            <person name="Alvarado L."/>
            <person name="Arachchi H.M."/>
            <person name="Berlin A.M."/>
            <person name="Chapman S.B."/>
            <person name="Gainer-Dewar J."/>
            <person name="Goldberg J."/>
            <person name="Griggs A."/>
            <person name="Gujja S."/>
            <person name="Hansen M."/>
            <person name="Howarth C."/>
            <person name="Imamovic A."/>
            <person name="Ireland A."/>
            <person name="Larimer J."/>
            <person name="McCowan C."/>
            <person name="Murphy C."/>
            <person name="Pearson M."/>
            <person name="Poon T.W."/>
            <person name="Priest M."/>
            <person name="Roberts A."/>
            <person name="Saif S."/>
            <person name="Shea T."/>
            <person name="Sisk P."/>
            <person name="Sykes S."/>
            <person name="Wortman J."/>
            <person name="Nusbaum C."/>
            <person name="Birren B."/>
        </authorList>
    </citation>
    <scope>NUCLEOTIDE SEQUENCE [LARGE SCALE GENOMIC DNA]</scope>
    <source>
        <strain evidence="2 3">CBS 617.96</strain>
    </source>
</reference>
<sequence>MPSLEQDPQSTSAGERASRPTIPQLVDLHNENKKLRDTLDKVQFDYDLLNAYIAISNTELNQVNEEDKTVIALRYDMTTALVTSRLKMAKLRFQKIRRELCEHARRLEETTVDVNETSFGHVRSRSRSKPSRRSGTTKNHATSGGSRRRACGQQGPGDEDFYSGPQSSDDEDGNILSPVKSKMLPNDGIVVELDGKCLTSRQLAVWFGTSDMEAETRRIFEAKNMEINEKRKLHAGY</sequence>
<feature type="compositionally biased region" description="Basic residues" evidence="1">
    <location>
        <begin position="122"/>
        <end position="132"/>
    </location>
</feature>
<feature type="compositionally biased region" description="Polar residues" evidence="1">
    <location>
        <begin position="136"/>
        <end position="145"/>
    </location>
</feature>
<dbReference type="HOGENOM" id="CLU_1272312_0_0_1"/>
<organism evidence="2 3">
    <name type="scientific">Capronia coronata CBS 617.96</name>
    <dbReference type="NCBI Taxonomy" id="1182541"/>
    <lineage>
        <taxon>Eukaryota</taxon>
        <taxon>Fungi</taxon>
        <taxon>Dikarya</taxon>
        <taxon>Ascomycota</taxon>
        <taxon>Pezizomycotina</taxon>
        <taxon>Eurotiomycetes</taxon>
        <taxon>Chaetothyriomycetidae</taxon>
        <taxon>Chaetothyriales</taxon>
        <taxon>Herpotrichiellaceae</taxon>
        <taxon>Capronia</taxon>
    </lineage>
</organism>
<comment type="caution">
    <text evidence="2">The sequence shown here is derived from an EMBL/GenBank/DDBJ whole genome shotgun (WGS) entry which is preliminary data.</text>
</comment>
<dbReference type="GeneID" id="19156994"/>